<protein>
    <submittedName>
        <fullName evidence="1">Uncharacterized protein</fullName>
    </submittedName>
</protein>
<organism evidence="1 2">
    <name type="scientific">Catharanthus roseus</name>
    <name type="common">Madagascar periwinkle</name>
    <name type="synonym">Vinca rosea</name>
    <dbReference type="NCBI Taxonomy" id="4058"/>
    <lineage>
        <taxon>Eukaryota</taxon>
        <taxon>Viridiplantae</taxon>
        <taxon>Streptophyta</taxon>
        <taxon>Embryophyta</taxon>
        <taxon>Tracheophyta</taxon>
        <taxon>Spermatophyta</taxon>
        <taxon>Magnoliopsida</taxon>
        <taxon>eudicotyledons</taxon>
        <taxon>Gunneridae</taxon>
        <taxon>Pentapetalae</taxon>
        <taxon>asterids</taxon>
        <taxon>lamiids</taxon>
        <taxon>Gentianales</taxon>
        <taxon>Apocynaceae</taxon>
        <taxon>Rauvolfioideae</taxon>
        <taxon>Vinceae</taxon>
        <taxon>Catharanthinae</taxon>
        <taxon>Catharanthus</taxon>
    </lineage>
</organism>
<dbReference type="EMBL" id="CM044704">
    <property type="protein sequence ID" value="KAI5667334.1"/>
    <property type="molecule type" value="Genomic_DNA"/>
</dbReference>
<keyword evidence="2" id="KW-1185">Reference proteome</keyword>
<name>A0ACC0B3X0_CATRO</name>
<evidence type="ECO:0000313" key="2">
    <source>
        <dbReference type="Proteomes" id="UP001060085"/>
    </source>
</evidence>
<comment type="caution">
    <text evidence="1">The sequence shown here is derived from an EMBL/GenBank/DDBJ whole genome shotgun (WGS) entry which is preliminary data.</text>
</comment>
<proteinExistence type="predicted"/>
<dbReference type="Proteomes" id="UP001060085">
    <property type="component" value="Linkage Group LG04"/>
</dbReference>
<sequence length="342" mass="40114">MDSRMNSFKGGADGMTRDKYENLESFQQSITSFQGQVTRSRARKIEEECKETTLEEFKAIKGKTNPIPHLYWSLTYRRRQVEAYHRRARSKCYKDGGYDGSTYIGSHLRNGHYTHRSQMEVGNFSSRAKTYDHIPYNDCGENSLYDIHKGYHGGHDYKTKSCSFVLDLDTNSLQYACTIISMSGRRHNMELEGQDGLLVPNKTAFVISMKNDSNGTLLYHLPFKEFLKKFVYEEEFGKPWDSKDKQSYTFFDEFLDFMSNSSWEKGLAHLVLDNLFTFNSILGLYVDNILKLSFGFANPCELKSSWNFKKNFDWMRLEDESFQRRGRWYDRISMRTWTASKD</sequence>
<evidence type="ECO:0000313" key="1">
    <source>
        <dbReference type="EMBL" id="KAI5667334.1"/>
    </source>
</evidence>
<reference evidence="2" key="1">
    <citation type="journal article" date="2023" name="Nat. Plants">
        <title>Single-cell RNA sequencing provides a high-resolution roadmap for understanding the multicellular compartmentation of specialized metabolism.</title>
        <authorList>
            <person name="Sun S."/>
            <person name="Shen X."/>
            <person name="Li Y."/>
            <person name="Li Y."/>
            <person name="Wang S."/>
            <person name="Li R."/>
            <person name="Zhang H."/>
            <person name="Shen G."/>
            <person name="Guo B."/>
            <person name="Wei J."/>
            <person name="Xu J."/>
            <person name="St-Pierre B."/>
            <person name="Chen S."/>
            <person name="Sun C."/>
        </authorList>
    </citation>
    <scope>NUCLEOTIDE SEQUENCE [LARGE SCALE GENOMIC DNA]</scope>
</reference>
<accession>A0ACC0B3X0</accession>
<gene>
    <name evidence="1" type="ORF">M9H77_17187</name>
</gene>